<reference evidence="1 2" key="1">
    <citation type="submission" date="2018-03" db="EMBL/GenBank/DDBJ databases">
        <title>Diversity of phytobeneficial traits revealed by whole-genome analysis of worldwide-isolated phenazine-producing Pseudomonas spp.</title>
        <authorList>
            <person name="Biessy A."/>
            <person name="Novinscak A."/>
            <person name="Blom J."/>
            <person name="Leger G."/>
            <person name="Thomashow L.S."/>
            <person name="Cazorla F.M."/>
            <person name="Josic D."/>
            <person name="Filion M."/>
        </authorList>
    </citation>
    <scope>NUCLEOTIDE SEQUENCE [LARGE SCALE GENOMIC DNA]</scope>
    <source>
        <strain evidence="1 2">B25</strain>
    </source>
</reference>
<sequence>MGSKQTCTLSLKTTQRQSAVTTARHLLTTLRAFHLDNPQATWEQLKERLKDIAEGVLQTRAVWDVIAVLVENFRTGKGQTRPGISSNEQ</sequence>
<dbReference type="AlphaFoldDB" id="A0A3G7TMU1"/>
<name>A0A3G7TMU1_9PSED</name>
<evidence type="ECO:0000313" key="2">
    <source>
        <dbReference type="Proteomes" id="UP000268048"/>
    </source>
</evidence>
<protein>
    <submittedName>
        <fullName evidence="1">Putative integrase</fullName>
    </submittedName>
</protein>
<dbReference type="Proteomes" id="UP000268048">
    <property type="component" value="Chromosome"/>
</dbReference>
<dbReference type="EMBL" id="CP027753">
    <property type="protein sequence ID" value="AZE48434.1"/>
    <property type="molecule type" value="Genomic_DNA"/>
</dbReference>
<organism evidence="1 2">
    <name type="scientific">Pseudomonas chlororaphis</name>
    <dbReference type="NCBI Taxonomy" id="587753"/>
    <lineage>
        <taxon>Bacteria</taxon>
        <taxon>Pseudomonadati</taxon>
        <taxon>Pseudomonadota</taxon>
        <taxon>Gammaproteobacteria</taxon>
        <taxon>Pseudomonadales</taxon>
        <taxon>Pseudomonadaceae</taxon>
        <taxon>Pseudomonas</taxon>
    </lineage>
</organism>
<gene>
    <name evidence="1" type="ORF">C4K04_2762</name>
</gene>
<accession>A0A3G7TMU1</accession>
<proteinExistence type="predicted"/>
<evidence type="ECO:0000313" key="1">
    <source>
        <dbReference type="EMBL" id="AZE48434.1"/>
    </source>
</evidence>